<feature type="active site" description="Cysteine persulfide intermediate" evidence="10">
    <location>
        <position position="327"/>
    </location>
</feature>
<keyword evidence="11" id="KW-0175">Coiled coil</keyword>
<accession>A5D5U2</accession>
<dbReference type="InterPro" id="IPR015422">
    <property type="entry name" value="PyrdxlP-dep_Trfase_small"/>
</dbReference>
<evidence type="ECO:0000313" key="13">
    <source>
        <dbReference type="EMBL" id="BAF58409.1"/>
    </source>
</evidence>
<dbReference type="InterPro" id="IPR000192">
    <property type="entry name" value="Aminotrans_V_dom"/>
</dbReference>
<dbReference type="Proteomes" id="UP000006556">
    <property type="component" value="Chromosome"/>
</dbReference>
<feature type="binding site" evidence="10">
    <location>
        <position position="239"/>
    </location>
    <ligand>
        <name>pyridoxal 5'-phosphate</name>
        <dbReference type="ChEBI" id="CHEBI:597326"/>
    </ligand>
</feature>
<evidence type="ECO:0000256" key="11">
    <source>
        <dbReference type="SAM" id="Coils"/>
    </source>
</evidence>
<dbReference type="STRING" id="370438.PTH_0228"/>
<comment type="subcellular location">
    <subcellularLocation>
        <location evidence="10">Cytoplasm</location>
    </subcellularLocation>
</comment>
<feature type="coiled-coil region" evidence="11">
    <location>
        <begin position="249"/>
        <end position="276"/>
    </location>
</feature>
<keyword evidence="7 10" id="KW-0408">Iron</keyword>
<dbReference type="FunFam" id="3.40.640.10:FF:000084">
    <property type="entry name" value="IscS-like cysteine desulfurase"/>
    <property type="match status" value="1"/>
</dbReference>
<dbReference type="GO" id="GO:0046872">
    <property type="term" value="F:metal ion binding"/>
    <property type="evidence" value="ECO:0007669"/>
    <property type="project" value="UniProtKB-KW"/>
</dbReference>
<evidence type="ECO:0000256" key="3">
    <source>
        <dbReference type="ARBA" id="ARBA00022490"/>
    </source>
</evidence>
<dbReference type="GO" id="GO:0044571">
    <property type="term" value="P:[2Fe-2S] cluster assembly"/>
    <property type="evidence" value="ECO:0007669"/>
    <property type="project" value="UniProtKB-UniRule"/>
</dbReference>
<dbReference type="GO" id="GO:0030170">
    <property type="term" value="F:pyridoxal phosphate binding"/>
    <property type="evidence" value="ECO:0007669"/>
    <property type="project" value="UniProtKB-UniRule"/>
</dbReference>
<feature type="binding site" description="via persulfide group" evidence="10">
    <location>
        <position position="327"/>
    </location>
    <ligand>
        <name>[2Fe-2S] cluster</name>
        <dbReference type="ChEBI" id="CHEBI:190135"/>
        <note>ligand shared with IscU</note>
    </ligand>
</feature>
<dbReference type="Gene3D" id="3.90.1150.10">
    <property type="entry name" value="Aspartate Aminotransferase, domain 1"/>
    <property type="match status" value="1"/>
</dbReference>
<evidence type="ECO:0000256" key="6">
    <source>
        <dbReference type="ARBA" id="ARBA00022898"/>
    </source>
</evidence>
<feature type="modified residue" description="N6-(pyridoxal phosphate)lysine" evidence="10">
    <location>
        <position position="203"/>
    </location>
</feature>
<dbReference type="GO" id="GO:0006520">
    <property type="term" value="P:amino acid metabolic process"/>
    <property type="evidence" value="ECO:0007669"/>
    <property type="project" value="InterPro"/>
</dbReference>
<dbReference type="Gene3D" id="3.40.640.10">
    <property type="entry name" value="Type I PLP-dependent aspartate aminotransferase-like (Major domain)"/>
    <property type="match status" value="1"/>
</dbReference>
<evidence type="ECO:0000256" key="9">
    <source>
        <dbReference type="ARBA" id="ARBA00050776"/>
    </source>
</evidence>
<comment type="subunit">
    <text evidence="10">Homodimer. Forms a heterotetramer with IscU, interacts with other sulfur acceptors.</text>
</comment>
<dbReference type="HOGENOM" id="CLU_003433_0_0_9"/>
<dbReference type="GO" id="GO:0005737">
    <property type="term" value="C:cytoplasm"/>
    <property type="evidence" value="ECO:0007669"/>
    <property type="project" value="UniProtKB-SubCell"/>
</dbReference>
<protein>
    <recommendedName>
        <fullName evidence="10">Cysteine desulfurase IscS</fullName>
        <ecNumber evidence="10">2.8.1.7</ecNumber>
    </recommendedName>
</protein>
<proteinExistence type="inferred from homology"/>
<dbReference type="AlphaFoldDB" id="A5D5U2"/>
<evidence type="ECO:0000256" key="8">
    <source>
        <dbReference type="ARBA" id="ARBA00023014"/>
    </source>
</evidence>
<comment type="function">
    <text evidence="10">Master enzyme that delivers sulfur to a number of partners involved in Fe-S cluster assembly, tRNA modification or cofactor biosynthesis. Catalyzes the removal of elemental sulfur atoms from cysteine to produce alanine. Functions as a sulfur delivery protein for Fe-S cluster synthesis onto IscU, an Fe-S scaffold assembly protein, as well as other S acceptor proteins.</text>
</comment>
<keyword evidence="6 10" id="KW-0663">Pyridoxal phosphate</keyword>
<sequence>MRRIYFDHSATTPVHPEVAEAMYRFLTGDNFGNPSSIHYFGLQARKAVTEAREKVAQAIGASPSEIVFTSGGTEADNMAIHGAAVANRKRGNHVITSAVEHHAVLDAVKNLGKQGFEITILPVDEYGMVRVEDVEKAITDKTTLITIMHANNEVGTIMPVAEIGKLARERGIVFHVDAVQSFGKIPVNVDELGADLLSVSGHKIYGPKGVGALYVRKGTPWRQTLVFGGGQERRRRAGTENVPGIVGLGKAAELALANMEEENRKLTALRDRLIEGVLNRFEDVILTGHPEKRLPNHASFCFKYIEGESLLLSLDMKGIAVSSGSACTSGSLEPSYVLLAMGIPYELAHGSLRVTMGKDNTEEDVDYFLEVMGPVVERIRAISPLTGKTGEPSLGTAVAR</sequence>
<dbReference type="PANTHER" id="PTHR11601">
    <property type="entry name" value="CYSTEINE DESULFURYLASE FAMILY MEMBER"/>
    <property type="match status" value="1"/>
</dbReference>
<dbReference type="eggNOG" id="COG1104">
    <property type="taxonomic scope" value="Bacteria"/>
</dbReference>
<dbReference type="GO" id="GO:0031071">
    <property type="term" value="F:cysteine desulfurase activity"/>
    <property type="evidence" value="ECO:0007669"/>
    <property type="project" value="UniProtKB-UniRule"/>
</dbReference>
<feature type="binding site" evidence="10">
    <location>
        <position position="152"/>
    </location>
    <ligand>
        <name>pyridoxal 5'-phosphate</name>
        <dbReference type="ChEBI" id="CHEBI:597326"/>
    </ligand>
</feature>
<keyword evidence="5 10" id="KW-0479">Metal-binding</keyword>
<dbReference type="GO" id="GO:0051537">
    <property type="term" value="F:2 iron, 2 sulfur cluster binding"/>
    <property type="evidence" value="ECO:0007669"/>
    <property type="project" value="UniProtKB-UniRule"/>
</dbReference>
<dbReference type="InterPro" id="IPR010240">
    <property type="entry name" value="Cys_deSase_IscS"/>
</dbReference>
<evidence type="ECO:0000256" key="5">
    <source>
        <dbReference type="ARBA" id="ARBA00022723"/>
    </source>
</evidence>
<comment type="catalytic activity">
    <reaction evidence="9 10">
        <text>(sulfur carrier)-H + L-cysteine = (sulfur carrier)-SH + L-alanine</text>
        <dbReference type="Rhea" id="RHEA:43892"/>
        <dbReference type="Rhea" id="RHEA-COMP:14737"/>
        <dbReference type="Rhea" id="RHEA-COMP:14739"/>
        <dbReference type="ChEBI" id="CHEBI:29917"/>
        <dbReference type="ChEBI" id="CHEBI:35235"/>
        <dbReference type="ChEBI" id="CHEBI:57972"/>
        <dbReference type="ChEBI" id="CHEBI:64428"/>
        <dbReference type="EC" id="2.8.1.7"/>
    </reaction>
</comment>
<dbReference type="NCBIfam" id="TIGR03402">
    <property type="entry name" value="FeS_nifS"/>
    <property type="match status" value="1"/>
</dbReference>
<name>A5D5U2_PELTS</name>
<dbReference type="InterPro" id="IPR015421">
    <property type="entry name" value="PyrdxlP-dep_Trfase_major"/>
</dbReference>
<dbReference type="InterPro" id="IPR015424">
    <property type="entry name" value="PyrdxlP-dep_Trfase"/>
</dbReference>
<evidence type="ECO:0000256" key="2">
    <source>
        <dbReference type="ARBA" id="ARBA00006490"/>
    </source>
</evidence>
<dbReference type="SUPFAM" id="SSF53383">
    <property type="entry name" value="PLP-dependent transferases"/>
    <property type="match status" value="1"/>
</dbReference>
<dbReference type="KEGG" id="pth:PTH_0228"/>
<feature type="binding site" evidence="10">
    <location>
        <begin position="72"/>
        <end position="73"/>
    </location>
    <ligand>
        <name>pyridoxal 5'-phosphate</name>
        <dbReference type="ChEBI" id="CHEBI:597326"/>
    </ligand>
</feature>
<dbReference type="HAMAP" id="MF_00331">
    <property type="entry name" value="Cys_desulf_IscS"/>
    <property type="match status" value="1"/>
</dbReference>
<keyword evidence="14" id="KW-1185">Reference proteome</keyword>
<reference evidence="14" key="1">
    <citation type="journal article" date="2008" name="Genome Res.">
        <title>The genome of Pelotomaculum thermopropionicum reveals niche-associated evolution in anaerobic microbiota.</title>
        <authorList>
            <person name="Kosaka T."/>
            <person name="Kato S."/>
            <person name="Shimoyama T."/>
            <person name="Ishii S."/>
            <person name="Abe T."/>
            <person name="Watanabe K."/>
        </authorList>
    </citation>
    <scope>NUCLEOTIDE SEQUENCE [LARGE SCALE GENOMIC DNA]</scope>
    <source>
        <strain evidence="14">DSM 13744 / JCM 10971 / SI</strain>
    </source>
</reference>
<dbReference type="NCBIfam" id="NF002806">
    <property type="entry name" value="PRK02948.1"/>
    <property type="match status" value="1"/>
</dbReference>
<dbReference type="PIRSF" id="PIRSF005572">
    <property type="entry name" value="NifS"/>
    <property type="match status" value="1"/>
</dbReference>
<dbReference type="EC" id="2.8.1.7" evidence="10"/>
<keyword evidence="3 10" id="KW-0963">Cytoplasm</keyword>
<feature type="domain" description="Aminotransferase class V" evidence="12">
    <location>
        <begin position="4"/>
        <end position="368"/>
    </location>
</feature>
<comment type="similarity">
    <text evidence="2 10">Belongs to the class-V pyridoxal-phosphate-dependent aminotransferase family. NifS/IscS subfamily.</text>
</comment>
<dbReference type="EMBL" id="AP009389">
    <property type="protein sequence ID" value="BAF58409.1"/>
    <property type="molecule type" value="Genomic_DNA"/>
</dbReference>
<evidence type="ECO:0000313" key="14">
    <source>
        <dbReference type="Proteomes" id="UP000006556"/>
    </source>
</evidence>
<evidence type="ECO:0000256" key="1">
    <source>
        <dbReference type="ARBA" id="ARBA00001933"/>
    </source>
</evidence>
<keyword evidence="8 10" id="KW-0411">Iron-sulfur</keyword>
<keyword evidence="4 10" id="KW-0808">Transferase</keyword>
<evidence type="ECO:0000256" key="10">
    <source>
        <dbReference type="HAMAP-Rule" id="MF_00331"/>
    </source>
</evidence>
<keyword evidence="10" id="KW-0001">2Fe-2S</keyword>
<gene>
    <name evidence="13" type="primary">NifS</name>
    <name evidence="10" type="synonym">iscS</name>
    <name evidence="13" type="ordered locus">PTH_0228</name>
</gene>
<dbReference type="UniPathway" id="UPA00266"/>
<dbReference type="InterPro" id="IPR017772">
    <property type="entry name" value="Cys_deSase_NifS_bac/arc"/>
</dbReference>
<evidence type="ECO:0000259" key="12">
    <source>
        <dbReference type="Pfam" id="PF00266"/>
    </source>
</evidence>
<comment type="cofactor">
    <cofactor evidence="1 10">
        <name>pyridoxal 5'-phosphate</name>
        <dbReference type="ChEBI" id="CHEBI:597326"/>
    </cofactor>
</comment>
<organism evidence="13 14">
    <name type="scientific">Pelotomaculum thermopropionicum (strain DSM 13744 / JCM 10971 / SI)</name>
    <dbReference type="NCBI Taxonomy" id="370438"/>
    <lineage>
        <taxon>Bacteria</taxon>
        <taxon>Bacillati</taxon>
        <taxon>Bacillota</taxon>
        <taxon>Clostridia</taxon>
        <taxon>Eubacteriales</taxon>
        <taxon>Desulfotomaculaceae</taxon>
        <taxon>Pelotomaculum</taxon>
    </lineage>
</organism>
<comment type="pathway">
    <text evidence="10">Cofactor biosynthesis; iron-sulfur cluster biosynthesis.</text>
</comment>
<evidence type="ECO:0000256" key="4">
    <source>
        <dbReference type="ARBA" id="ARBA00022679"/>
    </source>
</evidence>
<dbReference type="PANTHER" id="PTHR11601:SF34">
    <property type="entry name" value="CYSTEINE DESULFURASE"/>
    <property type="match status" value="1"/>
</dbReference>
<dbReference type="InterPro" id="IPR016454">
    <property type="entry name" value="Cysteine_dSase"/>
</dbReference>
<feature type="binding site" evidence="10">
    <location>
        <begin position="200"/>
        <end position="202"/>
    </location>
    <ligand>
        <name>pyridoxal 5'-phosphate</name>
        <dbReference type="ChEBI" id="CHEBI:597326"/>
    </ligand>
</feature>
<evidence type="ECO:0000256" key="7">
    <source>
        <dbReference type="ARBA" id="ARBA00023004"/>
    </source>
</evidence>
<dbReference type="Pfam" id="PF00266">
    <property type="entry name" value="Aminotran_5"/>
    <property type="match status" value="1"/>
</dbReference>
<feature type="binding site" evidence="10">
    <location>
        <position position="180"/>
    </location>
    <ligand>
        <name>pyridoxal 5'-phosphate</name>
        <dbReference type="ChEBI" id="CHEBI:597326"/>
    </ligand>
</feature>